<name>A0A830HYK2_9CHLO</name>
<keyword evidence="1" id="KW-0547">Nucleotide-binding</keyword>
<organism evidence="9 10">
    <name type="scientific">Pycnococcus provasolii</name>
    <dbReference type="NCBI Taxonomy" id="41880"/>
    <lineage>
        <taxon>Eukaryota</taxon>
        <taxon>Viridiplantae</taxon>
        <taxon>Chlorophyta</taxon>
        <taxon>Pseudoscourfieldiophyceae</taxon>
        <taxon>Pseudoscourfieldiales</taxon>
        <taxon>Pycnococcaceae</taxon>
        <taxon>Pycnococcus</taxon>
    </lineage>
</organism>
<dbReference type="Proteomes" id="UP000660262">
    <property type="component" value="Unassembled WGS sequence"/>
</dbReference>
<dbReference type="InterPro" id="IPR007502">
    <property type="entry name" value="Helicase-assoc_dom"/>
</dbReference>
<evidence type="ECO:0000256" key="3">
    <source>
        <dbReference type="ARBA" id="ARBA00022806"/>
    </source>
</evidence>
<dbReference type="SUPFAM" id="SSF52540">
    <property type="entry name" value="P-loop containing nucleoside triphosphate hydrolases"/>
    <property type="match status" value="1"/>
</dbReference>
<evidence type="ECO:0000259" key="8">
    <source>
        <dbReference type="PROSITE" id="PS51194"/>
    </source>
</evidence>
<dbReference type="PANTHER" id="PTHR18934:SF237">
    <property type="entry name" value="ATP-DEPENDENT DNA_RNA HELICASE DHX36"/>
    <property type="match status" value="1"/>
</dbReference>
<dbReference type="GO" id="GO:0016787">
    <property type="term" value="F:hydrolase activity"/>
    <property type="evidence" value="ECO:0007669"/>
    <property type="project" value="UniProtKB-KW"/>
</dbReference>
<dbReference type="SMART" id="SM00847">
    <property type="entry name" value="HA2"/>
    <property type="match status" value="1"/>
</dbReference>
<dbReference type="SMART" id="SM00487">
    <property type="entry name" value="DEXDc"/>
    <property type="match status" value="1"/>
</dbReference>
<proteinExistence type="predicted"/>
<gene>
    <name evidence="9" type="ORF">PPROV_000876000</name>
</gene>
<evidence type="ECO:0000256" key="6">
    <source>
        <dbReference type="SAM" id="Phobius"/>
    </source>
</evidence>
<dbReference type="Pfam" id="PF00271">
    <property type="entry name" value="Helicase_C"/>
    <property type="match status" value="1"/>
</dbReference>
<dbReference type="EMBL" id="BNJQ01000027">
    <property type="protein sequence ID" value="GHP10027.1"/>
    <property type="molecule type" value="Genomic_DNA"/>
</dbReference>
<keyword evidence="10" id="KW-1185">Reference proteome</keyword>
<feature type="domain" description="Helicase ATP-binding" evidence="7">
    <location>
        <begin position="218"/>
        <end position="391"/>
    </location>
</feature>
<feature type="region of interest" description="Disordered" evidence="5">
    <location>
        <begin position="960"/>
        <end position="995"/>
    </location>
</feature>
<dbReference type="PANTHER" id="PTHR18934">
    <property type="entry name" value="ATP-DEPENDENT RNA HELICASE"/>
    <property type="match status" value="1"/>
</dbReference>
<dbReference type="PROSITE" id="PS51192">
    <property type="entry name" value="HELICASE_ATP_BIND_1"/>
    <property type="match status" value="1"/>
</dbReference>
<dbReference type="Gene3D" id="1.20.120.1080">
    <property type="match status" value="1"/>
</dbReference>
<feature type="region of interest" description="Disordered" evidence="5">
    <location>
        <begin position="103"/>
        <end position="170"/>
    </location>
</feature>
<feature type="region of interest" description="Disordered" evidence="5">
    <location>
        <begin position="51"/>
        <end position="77"/>
    </location>
</feature>
<sequence length="1317" mass="143292">MNELTLTLTRGRASQPLTPTPNLVLPYLVFAFWCFILLFTFHFSHLVSMPGGGRRRHAPRNHAAQQQRAADASMASATTSSVSSMSAADSEVTLVDVVSPLVSSSSSISPPSLPPPMSMSNRQKRRQSKSSFQERQRTPLGTSSLAAADDDMNTPDHGKTPPPPDDDDADVHAVTSALRDTHLEEDTTKKPSSSNRMAHLDVQALERLPGWKNRHDVIAAVRAQRVTCVCGETGCGKSTAIPIALLEDAIARKENARIVITQPRRLAAQSLSRRVAKLLGESEVGGLVGFAVGQDVRMSASTRLLFCTTGWLLRSLSGALDEGKAPYTHVVIDEAHERTVDADFLSLTVKALNTVQKRMKAREFKLVVMSATLQASEMGEYFATSRSKKERVPPPLHVGSSMFPVDIMTLDELNSGVLGKQVATVASRVANSHMTRVDMTHSSVRGGQATPKPETGPAVANLINEIVRSTALGASHEKSVLVFLPGVAEIETVARVLESGKQDLLICPLHAQIEYEDQLKALESAPKGMVKVVLSTTIAESSITIPDVYCVIDSCQIKGQDFDDVRQQAVLRLRWASQASATQRSGRAGRVRPGCCVRLLSEMHFRALRPFDEPEMMRCSLEEVVLSTRVLLPALGDAQTVLSTAIDPPPASRVALALQNLAVNGALFDVNGSSTATVLGRFSSLLPVGITGAKMVLLGLALGCETDAIVIATAFSQPLDPFIMPSGAFAKQLSKLVEDVVTVLHRRHELAQDEGSDALVYLNAFDSFVNQTHDRTPNAAWLQCLNFKRMASWHAMATDVARRMAGVSETYGIHISPEAKMRLQRLADSRQKKPSAARKNGRLVFAGPHASKEAEESKQSGDSVDAPTTDAIPFCKDVHKLRLILFASLGASGTLYGVPAEPPPSKKKEAEQHVGRIKLKDIPDQLCTELNLKKALEPMTKPLGEPDIFDAKRGAAWLSYPSQDGKDNTKVPPGVPFSVSGESDDEGDGPAKPNRYVEHARDLPFRAKVLASCSQHLARRDEKDKTVIRVRNPLWVPGSGEAEEVNLGRVHFDHALSFYHMEKGKAHVGRWSILNSAACAVKDTKLLLNGIKIGVLACYHSMMAIVNASGTSTTYVCENLTALPPLDTFSAVLWACVAPRSPMLTLLMAPSSRRDAAAVGLAVSTSGENGRISRVELAFSPHEALSPKRLFKRVKTFRKRVDSLFLYGSLTECNGKGVEEERVVVEEESTQKRGRGRGSRRGDAANEGESVPPSFKCSLLEDYEKIVRDVKERVLDSKSLRRDLADWDARHEESLPPIGRGFVATELDRFRDRSPPP</sequence>
<evidence type="ECO:0000259" key="7">
    <source>
        <dbReference type="PROSITE" id="PS51192"/>
    </source>
</evidence>
<dbReference type="InterPro" id="IPR027417">
    <property type="entry name" value="P-loop_NTPase"/>
</dbReference>
<evidence type="ECO:0000256" key="5">
    <source>
        <dbReference type="SAM" id="MobiDB-lite"/>
    </source>
</evidence>
<dbReference type="InterPro" id="IPR001650">
    <property type="entry name" value="Helicase_C-like"/>
</dbReference>
<feature type="region of interest" description="Disordered" evidence="5">
    <location>
        <begin position="825"/>
        <end position="866"/>
    </location>
</feature>
<keyword evidence="2" id="KW-0378">Hydrolase</keyword>
<dbReference type="GO" id="GO:0005634">
    <property type="term" value="C:nucleus"/>
    <property type="evidence" value="ECO:0007669"/>
    <property type="project" value="TreeGrafter"/>
</dbReference>
<dbReference type="InterPro" id="IPR014001">
    <property type="entry name" value="Helicase_ATP-bd"/>
</dbReference>
<feature type="compositionally biased region" description="Basic residues" evidence="5">
    <location>
        <begin position="832"/>
        <end position="841"/>
    </location>
</feature>
<feature type="compositionally biased region" description="Basic and acidic residues" evidence="5">
    <location>
        <begin position="179"/>
        <end position="189"/>
    </location>
</feature>
<keyword evidence="6" id="KW-0812">Transmembrane</keyword>
<feature type="region of interest" description="Disordered" evidence="5">
    <location>
        <begin position="179"/>
        <end position="198"/>
    </location>
</feature>
<feature type="compositionally biased region" description="Basic and acidic residues" evidence="5">
    <location>
        <begin position="1221"/>
        <end position="1231"/>
    </location>
</feature>
<evidence type="ECO:0000313" key="10">
    <source>
        <dbReference type="Proteomes" id="UP000660262"/>
    </source>
</evidence>
<keyword evidence="6" id="KW-0472">Membrane</keyword>
<keyword evidence="4" id="KW-0067">ATP-binding</keyword>
<dbReference type="GO" id="GO:0004386">
    <property type="term" value="F:helicase activity"/>
    <property type="evidence" value="ECO:0007669"/>
    <property type="project" value="UniProtKB-KW"/>
</dbReference>
<evidence type="ECO:0008006" key="11">
    <source>
        <dbReference type="Google" id="ProtNLM"/>
    </source>
</evidence>
<dbReference type="CDD" id="cd17917">
    <property type="entry name" value="DEXHc_RHA-like"/>
    <property type="match status" value="1"/>
</dbReference>
<dbReference type="GO" id="GO:0005524">
    <property type="term" value="F:ATP binding"/>
    <property type="evidence" value="ECO:0007669"/>
    <property type="project" value="UniProtKB-KW"/>
</dbReference>
<evidence type="ECO:0000256" key="4">
    <source>
        <dbReference type="ARBA" id="ARBA00022840"/>
    </source>
</evidence>
<evidence type="ECO:0000256" key="1">
    <source>
        <dbReference type="ARBA" id="ARBA00022741"/>
    </source>
</evidence>
<dbReference type="CDD" id="cd18791">
    <property type="entry name" value="SF2_C_RHA"/>
    <property type="match status" value="1"/>
</dbReference>
<keyword evidence="6" id="KW-1133">Transmembrane helix</keyword>
<protein>
    <recommendedName>
        <fullName evidence="11">RNA helicase</fullName>
    </recommendedName>
</protein>
<dbReference type="OrthoDB" id="5600252at2759"/>
<evidence type="ECO:0000313" key="9">
    <source>
        <dbReference type="EMBL" id="GHP10027.1"/>
    </source>
</evidence>
<accession>A0A830HYK2</accession>
<evidence type="ECO:0000256" key="2">
    <source>
        <dbReference type="ARBA" id="ARBA00022801"/>
    </source>
</evidence>
<feature type="domain" description="Helicase C-terminal" evidence="8">
    <location>
        <begin position="458"/>
        <end position="632"/>
    </location>
</feature>
<dbReference type="PROSITE" id="PS51194">
    <property type="entry name" value="HELICASE_CTER"/>
    <property type="match status" value="1"/>
</dbReference>
<feature type="compositionally biased region" description="Basic and acidic residues" evidence="5">
    <location>
        <begin position="850"/>
        <end position="859"/>
    </location>
</feature>
<feature type="region of interest" description="Disordered" evidence="5">
    <location>
        <begin position="1221"/>
        <end position="1253"/>
    </location>
</feature>
<dbReference type="Pfam" id="PF00270">
    <property type="entry name" value="DEAD"/>
    <property type="match status" value="1"/>
</dbReference>
<keyword evidence="3" id="KW-0347">Helicase</keyword>
<dbReference type="InterPro" id="IPR011545">
    <property type="entry name" value="DEAD/DEAH_box_helicase_dom"/>
</dbReference>
<feature type="transmembrane region" description="Helical" evidence="6">
    <location>
        <begin position="24"/>
        <end position="47"/>
    </location>
</feature>
<dbReference type="Gene3D" id="3.40.50.300">
    <property type="entry name" value="P-loop containing nucleotide triphosphate hydrolases"/>
    <property type="match status" value="2"/>
</dbReference>
<feature type="compositionally biased region" description="Low complexity" evidence="5">
    <location>
        <begin position="63"/>
        <end position="77"/>
    </location>
</feature>
<dbReference type="GO" id="GO:0003723">
    <property type="term" value="F:RNA binding"/>
    <property type="evidence" value="ECO:0007669"/>
    <property type="project" value="TreeGrafter"/>
</dbReference>
<dbReference type="SMART" id="SM00490">
    <property type="entry name" value="HELICc"/>
    <property type="match status" value="1"/>
</dbReference>
<comment type="caution">
    <text evidence="9">The sequence shown here is derived from an EMBL/GenBank/DDBJ whole genome shotgun (WGS) entry which is preliminary data.</text>
</comment>
<reference evidence="9" key="1">
    <citation type="submission" date="2020-10" db="EMBL/GenBank/DDBJ databases">
        <title>Unveiling of a novel bifunctional photoreceptor, Dualchrome1, isolated from a cosmopolitan green alga.</title>
        <authorList>
            <person name="Suzuki S."/>
            <person name="Kawachi M."/>
        </authorList>
    </citation>
    <scope>NUCLEOTIDE SEQUENCE</scope>
    <source>
        <strain evidence="9">NIES 2893</strain>
    </source>
</reference>